<evidence type="ECO:0000313" key="2">
    <source>
        <dbReference type="Proteomes" id="UP001055072"/>
    </source>
</evidence>
<keyword evidence="2" id="KW-1185">Reference proteome</keyword>
<protein>
    <submittedName>
        <fullName evidence="1">Uncharacterized protein</fullName>
    </submittedName>
</protein>
<proteinExistence type="predicted"/>
<sequence>MEFSFGRSATTLPPNDYNDYETRTAYDHCLWLEQFHSWSVFVEELRQTVSEEIMKDMPPVTVARVLGYAIHLAPNDNGRDALVRDILACEKDPELLAGVAHLYVYGLCRIFYNPKGPTPCVSTSQTPRLSLEAIAADKSLLSQSFSDIFDHEMKTAGGRSLLCGFERTTVAHIISQSLSENISGSNAATQAKFEWARTAGAMLQHFGGFKAYDLDNEILHSPKNVFTASQNPHLLFEALSIWLTPVKDVHTQAIISNTYKLNHYYGDEYVPHAIPCAKPEVKFTGCTINGTFIPPPDPWLLALHAACAGVTNMSGVVGYLEEYFWDMKSIAVMTEPLPTSKESHTTILVGVWPSSGR</sequence>
<comment type="caution">
    <text evidence="1">The sequence shown here is derived from an EMBL/GenBank/DDBJ whole genome shotgun (WGS) entry which is preliminary data.</text>
</comment>
<dbReference type="EMBL" id="MU274971">
    <property type="protein sequence ID" value="KAI0083345.1"/>
    <property type="molecule type" value="Genomic_DNA"/>
</dbReference>
<reference evidence="1" key="1">
    <citation type="journal article" date="2021" name="Environ. Microbiol.">
        <title>Gene family expansions and transcriptome signatures uncover fungal adaptations to wood decay.</title>
        <authorList>
            <person name="Hage H."/>
            <person name="Miyauchi S."/>
            <person name="Viragh M."/>
            <person name="Drula E."/>
            <person name="Min B."/>
            <person name="Chaduli D."/>
            <person name="Navarro D."/>
            <person name="Favel A."/>
            <person name="Norest M."/>
            <person name="Lesage-Meessen L."/>
            <person name="Balint B."/>
            <person name="Merenyi Z."/>
            <person name="de Eugenio L."/>
            <person name="Morin E."/>
            <person name="Martinez A.T."/>
            <person name="Baldrian P."/>
            <person name="Stursova M."/>
            <person name="Martinez M.J."/>
            <person name="Novotny C."/>
            <person name="Magnuson J.K."/>
            <person name="Spatafora J.W."/>
            <person name="Maurice S."/>
            <person name="Pangilinan J."/>
            <person name="Andreopoulos W."/>
            <person name="LaButti K."/>
            <person name="Hundley H."/>
            <person name="Na H."/>
            <person name="Kuo A."/>
            <person name="Barry K."/>
            <person name="Lipzen A."/>
            <person name="Henrissat B."/>
            <person name="Riley R."/>
            <person name="Ahrendt S."/>
            <person name="Nagy L.G."/>
            <person name="Grigoriev I.V."/>
            <person name="Martin F."/>
            <person name="Rosso M.N."/>
        </authorList>
    </citation>
    <scope>NUCLEOTIDE SEQUENCE</scope>
    <source>
        <strain evidence="1">CBS 384.51</strain>
    </source>
</reference>
<name>A0ACB8TMX7_9APHY</name>
<evidence type="ECO:0000313" key="1">
    <source>
        <dbReference type="EMBL" id="KAI0083345.1"/>
    </source>
</evidence>
<gene>
    <name evidence="1" type="ORF">BDY19DRAFT_1060986</name>
</gene>
<organism evidence="1 2">
    <name type="scientific">Irpex rosettiformis</name>
    <dbReference type="NCBI Taxonomy" id="378272"/>
    <lineage>
        <taxon>Eukaryota</taxon>
        <taxon>Fungi</taxon>
        <taxon>Dikarya</taxon>
        <taxon>Basidiomycota</taxon>
        <taxon>Agaricomycotina</taxon>
        <taxon>Agaricomycetes</taxon>
        <taxon>Polyporales</taxon>
        <taxon>Irpicaceae</taxon>
        <taxon>Irpex</taxon>
    </lineage>
</organism>
<dbReference type="Proteomes" id="UP001055072">
    <property type="component" value="Unassembled WGS sequence"/>
</dbReference>
<accession>A0ACB8TMX7</accession>